<dbReference type="Pfam" id="PF25073">
    <property type="entry name" value="DUF7797"/>
    <property type="match status" value="1"/>
</dbReference>
<dbReference type="GO" id="GO:0003682">
    <property type="term" value="F:chromatin binding"/>
    <property type="evidence" value="ECO:0007669"/>
    <property type="project" value="InterPro"/>
</dbReference>
<dbReference type="PANTHER" id="PTHR47527">
    <property type="entry name" value="RING/FYVE/PHD ZINC FINGER SUPERFAMILY PROTEIN"/>
    <property type="match status" value="1"/>
</dbReference>
<evidence type="ECO:0000256" key="2">
    <source>
        <dbReference type="ARBA" id="ARBA00022771"/>
    </source>
</evidence>
<feature type="domain" description="PHD-type" evidence="6">
    <location>
        <begin position="340"/>
        <end position="392"/>
    </location>
</feature>
<keyword evidence="3" id="KW-0862">Zinc</keyword>
<dbReference type="PROSITE" id="PS01359">
    <property type="entry name" value="ZF_PHD_1"/>
    <property type="match status" value="1"/>
</dbReference>
<feature type="domain" description="BAH" evidence="7">
    <location>
        <begin position="605"/>
        <end position="732"/>
    </location>
</feature>
<gene>
    <name evidence="8" type="ORF">BUALT_Bualt18G0070700</name>
</gene>
<dbReference type="SUPFAM" id="SSF57903">
    <property type="entry name" value="FYVE/PHD zinc finger"/>
    <property type="match status" value="1"/>
</dbReference>
<sequence length="733" mass="80411">MEVQGSPFVPMESTVEIEIESSAARLGHTRPATEDGLVLEEALPIKRGKFNGDLIGDVKKVAEIVLVLAAMGKMRGGRGPTAAEKDLMSEARSSLTKVCEGFAPEDVFPRDGFGGVIEDLGLNKLREQRVGFRPPKVSIAEKFLVSKRKMEKAEDFLLYSTPHISQRLQGNSGAAIESHSELHPVRLSQSNKSSSMPVSSGRFQSASPLGHGTTANSSPLPYQLPTSEIRPVISNALPSSHFVSSALPRVDRPDNGRSTSSSQASQAQANYSNNSSLRTPTWSMQTQSVSSVKIASDNKVQAPGGNTHAEIGKIVQKLLQPNVAEQRTWIPPSREYMNKALTCQMCMSSVTEIDSILICDACEKGYHLKCLQSTYPKGVPRGEWHCGKCLLSSSGKPLPPKYGRVMRNMDTSKVCSIKKDGASNEKVSQLEVTVNGNTSMQSVPTRAVGNTYGHQVSQSKREVAEGVHMSNNIPSWVQMDDKVSFGTCLDNLIKTSNSAFASAANSAIDKMCDEKMVELKANPMEKLEMVCSSPDKSLAMVNAQDGKQPLENLVETDSRESHIDEILNYNSNLQKDGLHAVNWIGDPVQVLDEKSYYASCRINGHLYKVKNHVLIRSDGNKLVPSKLQAMWEDNNSLAKWVTVNRCYFPGDLPEAVGHPCSLESCEVYESICGTTLMAGLIESPCEVLPPRKFAEERENRSRSGTQLNDHLPPIYLCKWIYDEPKGLFRDISF</sequence>
<dbReference type="InterPro" id="IPR013083">
    <property type="entry name" value="Znf_RING/FYVE/PHD"/>
</dbReference>
<dbReference type="InterPro" id="IPR056699">
    <property type="entry name" value="DUF7797"/>
</dbReference>
<feature type="compositionally biased region" description="Polar residues" evidence="5">
    <location>
        <begin position="187"/>
        <end position="223"/>
    </location>
</feature>
<dbReference type="InterPro" id="IPR043151">
    <property type="entry name" value="BAH_sf"/>
</dbReference>
<evidence type="ECO:0000313" key="9">
    <source>
        <dbReference type="Proteomes" id="UP000826271"/>
    </source>
</evidence>
<evidence type="ECO:0000256" key="5">
    <source>
        <dbReference type="SAM" id="MobiDB-lite"/>
    </source>
</evidence>
<dbReference type="SMART" id="SM00249">
    <property type="entry name" value="PHD"/>
    <property type="match status" value="1"/>
</dbReference>
<dbReference type="PANTHER" id="PTHR47527:SF3">
    <property type="entry name" value="RING_FYVE_PHD ZINC FINGER SUPERFAMILY PROTEIN"/>
    <property type="match status" value="1"/>
</dbReference>
<feature type="region of interest" description="Disordered" evidence="5">
    <location>
        <begin position="246"/>
        <end position="283"/>
    </location>
</feature>
<dbReference type="InterPro" id="IPR001025">
    <property type="entry name" value="BAH_dom"/>
</dbReference>
<dbReference type="Pfam" id="PF00628">
    <property type="entry name" value="PHD"/>
    <property type="match status" value="1"/>
</dbReference>
<dbReference type="InterPro" id="IPR001965">
    <property type="entry name" value="Znf_PHD"/>
</dbReference>
<dbReference type="GO" id="GO:0008270">
    <property type="term" value="F:zinc ion binding"/>
    <property type="evidence" value="ECO:0007669"/>
    <property type="project" value="UniProtKB-KW"/>
</dbReference>
<reference evidence="8" key="1">
    <citation type="submission" date="2019-10" db="EMBL/GenBank/DDBJ databases">
        <authorList>
            <person name="Zhang R."/>
            <person name="Pan Y."/>
            <person name="Wang J."/>
            <person name="Ma R."/>
            <person name="Yu S."/>
        </authorList>
    </citation>
    <scope>NUCLEOTIDE SEQUENCE</scope>
    <source>
        <strain evidence="8">LA-IB0</strain>
        <tissue evidence="8">Leaf</tissue>
    </source>
</reference>
<dbReference type="InterPro" id="IPR019786">
    <property type="entry name" value="Zinc_finger_PHD-type_CS"/>
</dbReference>
<keyword evidence="1" id="KW-0479">Metal-binding</keyword>
<dbReference type="EMBL" id="WHWC01000018">
    <property type="protein sequence ID" value="KAG8365114.1"/>
    <property type="molecule type" value="Genomic_DNA"/>
</dbReference>
<evidence type="ECO:0000256" key="3">
    <source>
        <dbReference type="ARBA" id="ARBA00022833"/>
    </source>
</evidence>
<protein>
    <recommendedName>
        <fullName evidence="10">PHD finger protein</fullName>
    </recommendedName>
</protein>
<organism evidence="8 9">
    <name type="scientific">Buddleja alternifolia</name>
    <dbReference type="NCBI Taxonomy" id="168488"/>
    <lineage>
        <taxon>Eukaryota</taxon>
        <taxon>Viridiplantae</taxon>
        <taxon>Streptophyta</taxon>
        <taxon>Embryophyta</taxon>
        <taxon>Tracheophyta</taxon>
        <taxon>Spermatophyta</taxon>
        <taxon>Magnoliopsida</taxon>
        <taxon>eudicotyledons</taxon>
        <taxon>Gunneridae</taxon>
        <taxon>Pentapetalae</taxon>
        <taxon>asterids</taxon>
        <taxon>lamiids</taxon>
        <taxon>Lamiales</taxon>
        <taxon>Scrophulariaceae</taxon>
        <taxon>Buddlejeae</taxon>
        <taxon>Buddleja</taxon>
    </lineage>
</organism>
<accession>A0AAV6W3X6</accession>
<evidence type="ECO:0000256" key="1">
    <source>
        <dbReference type="ARBA" id="ARBA00022723"/>
    </source>
</evidence>
<dbReference type="AlphaFoldDB" id="A0AAV6W3X6"/>
<feature type="compositionally biased region" description="Low complexity" evidence="5">
    <location>
        <begin position="258"/>
        <end position="276"/>
    </location>
</feature>
<keyword evidence="9" id="KW-1185">Reference proteome</keyword>
<comment type="caution">
    <text evidence="8">The sequence shown here is derived from an EMBL/GenBank/DDBJ whole genome shotgun (WGS) entry which is preliminary data.</text>
</comment>
<feature type="region of interest" description="Disordered" evidence="5">
    <location>
        <begin position="185"/>
        <end position="223"/>
    </location>
</feature>
<evidence type="ECO:0008006" key="10">
    <source>
        <dbReference type="Google" id="ProtNLM"/>
    </source>
</evidence>
<evidence type="ECO:0000259" key="6">
    <source>
        <dbReference type="PROSITE" id="PS50016"/>
    </source>
</evidence>
<dbReference type="Gene3D" id="2.30.30.490">
    <property type="match status" value="1"/>
</dbReference>
<dbReference type="Proteomes" id="UP000826271">
    <property type="component" value="Unassembled WGS sequence"/>
</dbReference>
<dbReference type="Gene3D" id="3.30.40.10">
    <property type="entry name" value="Zinc/RING finger domain, C3HC4 (zinc finger)"/>
    <property type="match status" value="1"/>
</dbReference>
<name>A0AAV6W3X6_9LAMI</name>
<dbReference type="InterPro" id="IPR019787">
    <property type="entry name" value="Znf_PHD-finger"/>
</dbReference>
<dbReference type="InterPro" id="IPR011011">
    <property type="entry name" value="Znf_FYVE_PHD"/>
</dbReference>
<dbReference type="PROSITE" id="PS50016">
    <property type="entry name" value="ZF_PHD_2"/>
    <property type="match status" value="1"/>
</dbReference>
<evidence type="ECO:0000313" key="8">
    <source>
        <dbReference type="EMBL" id="KAG8365114.1"/>
    </source>
</evidence>
<keyword evidence="2 4" id="KW-0863">Zinc-finger</keyword>
<dbReference type="PROSITE" id="PS51038">
    <property type="entry name" value="BAH"/>
    <property type="match status" value="1"/>
</dbReference>
<evidence type="ECO:0000259" key="7">
    <source>
        <dbReference type="PROSITE" id="PS51038"/>
    </source>
</evidence>
<proteinExistence type="predicted"/>
<evidence type="ECO:0000256" key="4">
    <source>
        <dbReference type="PROSITE-ProRule" id="PRU00146"/>
    </source>
</evidence>